<dbReference type="AlphaFoldDB" id="A0A9D1MW50"/>
<feature type="transmembrane region" description="Helical" evidence="1">
    <location>
        <begin position="131"/>
        <end position="150"/>
    </location>
</feature>
<sequence>MKYCSHCGTQLLDEAVVCPKCGCPTESKKPVVSENRSGLGTAARVFMIIQCVALVAFLLIIFLMFIVFAGILSEGLPPMEGEQGMPEVLTPQVIRIMGGIYCGVLAIPLLWIIPMTVSLGRKLKRGEHVSLAFKVCTLIFVSVIAGILLLCMNER</sequence>
<gene>
    <name evidence="3" type="ORF">IAC72_00865</name>
</gene>
<reference evidence="3" key="1">
    <citation type="submission" date="2020-10" db="EMBL/GenBank/DDBJ databases">
        <authorList>
            <person name="Gilroy R."/>
        </authorList>
    </citation>
    <scope>NUCLEOTIDE SEQUENCE</scope>
    <source>
        <strain evidence="3">ChiHjej12B11-7776</strain>
    </source>
</reference>
<protein>
    <submittedName>
        <fullName evidence="3">Zinc-ribbon domain-containing protein</fullName>
    </submittedName>
</protein>
<proteinExistence type="predicted"/>
<comment type="caution">
    <text evidence="3">The sequence shown here is derived from an EMBL/GenBank/DDBJ whole genome shotgun (WGS) entry which is preliminary data.</text>
</comment>
<feature type="transmembrane region" description="Helical" evidence="1">
    <location>
        <begin position="93"/>
        <end position="119"/>
    </location>
</feature>
<dbReference type="InterPro" id="IPR026870">
    <property type="entry name" value="Zinc_ribbon_dom"/>
</dbReference>
<keyword evidence="1" id="KW-0472">Membrane</keyword>
<keyword evidence="1" id="KW-0812">Transmembrane</keyword>
<feature type="domain" description="Zinc-ribbon" evidence="2">
    <location>
        <begin position="3"/>
        <end position="24"/>
    </location>
</feature>
<dbReference type="Proteomes" id="UP000886852">
    <property type="component" value="Unassembled WGS sequence"/>
</dbReference>
<evidence type="ECO:0000313" key="4">
    <source>
        <dbReference type="Proteomes" id="UP000886852"/>
    </source>
</evidence>
<reference evidence="3" key="2">
    <citation type="journal article" date="2021" name="PeerJ">
        <title>Extensive microbial diversity within the chicken gut microbiome revealed by metagenomics and culture.</title>
        <authorList>
            <person name="Gilroy R."/>
            <person name="Ravi A."/>
            <person name="Getino M."/>
            <person name="Pursley I."/>
            <person name="Horton D.L."/>
            <person name="Alikhan N.F."/>
            <person name="Baker D."/>
            <person name="Gharbi K."/>
            <person name="Hall N."/>
            <person name="Watson M."/>
            <person name="Adriaenssens E.M."/>
            <person name="Foster-Nyarko E."/>
            <person name="Jarju S."/>
            <person name="Secka A."/>
            <person name="Antonio M."/>
            <person name="Oren A."/>
            <person name="Chaudhuri R.R."/>
            <person name="La Ragione R."/>
            <person name="Hildebrand F."/>
            <person name="Pallen M.J."/>
        </authorList>
    </citation>
    <scope>NUCLEOTIDE SEQUENCE</scope>
    <source>
        <strain evidence="3">ChiHjej12B11-7776</strain>
    </source>
</reference>
<dbReference type="EMBL" id="DVOC01000017">
    <property type="protein sequence ID" value="HIU90553.1"/>
    <property type="molecule type" value="Genomic_DNA"/>
</dbReference>
<evidence type="ECO:0000259" key="2">
    <source>
        <dbReference type="Pfam" id="PF13240"/>
    </source>
</evidence>
<dbReference type="Pfam" id="PF13240">
    <property type="entry name" value="Zn_Ribbon_1"/>
    <property type="match status" value="1"/>
</dbReference>
<accession>A0A9D1MW50</accession>
<evidence type="ECO:0000256" key="1">
    <source>
        <dbReference type="SAM" id="Phobius"/>
    </source>
</evidence>
<keyword evidence="1" id="KW-1133">Transmembrane helix</keyword>
<evidence type="ECO:0000313" key="3">
    <source>
        <dbReference type="EMBL" id="HIU90553.1"/>
    </source>
</evidence>
<feature type="transmembrane region" description="Helical" evidence="1">
    <location>
        <begin position="45"/>
        <end position="73"/>
    </location>
</feature>
<name>A0A9D1MW50_9BACT</name>
<organism evidence="3 4">
    <name type="scientific">Candidatus Fimimonas merdipullorum</name>
    <dbReference type="NCBI Taxonomy" id="2840822"/>
    <lineage>
        <taxon>Bacteria</taxon>
        <taxon>Pseudomonadati</taxon>
        <taxon>Myxococcota</taxon>
        <taxon>Myxococcia</taxon>
        <taxon>Myxococcales</taxon>
        <taxon>Cystobacterineae</taxon>
        <taxon>Myxococcaceae</taxon>
        <taxon>Myxococcaceae incertae sedis</taxon>
        <taxon>Candidatus Fimimonas</taxon>
    </lineage>
</organism>